<organism evidence="2">
    <name type="scientific">Ixodes ricinus</name>
    <name type="common">Common tick</name>
    <name type="synonym">Acarus ricinus</name>
    <dbReference type="NCBI Taxonomy" id="34613"/>
    <lineage>
        <taxon>Eukaryota</taxon>
        <taxon>Metazoa</taxon>
        <taxon>Ecdysozoa</taxon>
        <taxon>Arthropoda</taxon>
        <taxon>Chelicerata</taxon>
        <taxon>Arachnida</taxon>
        <taxon>Acari</taxon>
        <taxon>Parasitiformes</taxon>
        <taxon>Ixodida</taxon>
        <taxon>Ixodoidea</taxon>
        <taxon>Ixodidae</taxon>
        <taxon>Ixodinae</taxon>
        <taxon>Ixodes</taxon>
    </lineage>
</organism>
<sequence length="90" mass="9414">ATIAVLCLFVAVAYASVAGGTLGHPIDNGPLDPKCVTPPPDCLGGAFTRYAYNITGGCVPVKVTERCHKDNYETKVQCLLKCPPPPGRQG</sequence>
<feature type="chain" id="PRO_5004736185" evidence="1">
    <location>
        <begin position="24"/>
        <end position="90"/>
    </location>
</feature>
<feature type="non-terminal residue" evidence="2">
    <location>
        <position position="90"/>
    </location>
</feature>
<accession>V5HVP3</accession>
<proteinExistence type="evidence at transcript level"/>
<dbReference type="EMBL" id="GANP01006030">
    <property type="protein sequence ID" value="JAB78438.1"/>
    <property type="molecule type" value="mRNA"/>
</dbReference>
<reference evidence="2" key="1">
    <citation type="journal article" date="2015" name="Sci. Rep.">
        <title>Tissue- and time-dependent transcription in Ixodes ricinus salivary glands and midguts when blood feeding on the vertebrate host.</title>
        <authorList>
            <person name="Kotsyfakis M."/>
            <person name="Schwarz A."/>
            <person name="Erhart J."/>
            <person name="Ribeiro J.M."/>
        </authorList>
    </citation>
    <scope>NUCLEOTIDE SEQUENCE</scope>
    <source>
        <tissue evidence="2">Salivary gland and midgut</tissue>
    </source>
</reference>
<keyword evidence="1" id="KW-0732">Signal</keyword>
<feature type="non-terminal residue" evidence="2">
    <location>
        <position position="1"/>
    </location>
</feature>
<name>V5HVP3_IXORI</name>
<feature type="signal peptide" evidence="1">
    <location>
        <begin position="1"/>
        <end position="23"/>
    </location>
</feature>
<evidence type="ECO:0000313" key="2">
    <source>
        <dbReference type="EMBL" id="JAB78438.1"/>
    </source>
</evidence>
<dbReference type="AlphaFoldDB" id="V5HVP3"/>
<protein>
    <submittedName>
        <fullName evidence="2">Putative tick kunitz 71</fullName>
    </submittedName>
</protein>
<evidence type="ECO:0000256" key="1">
    <source>
        <dbReference type="SAM" id="SignalP"/>
    </source>
</evidence>